<dbReference type="CDD" id="cd06260">
    <property type="entry name" value="DUF820-like"/>
    <property type="match status" value="1"/>
</dbReference>
<dbReference type="EMBL" id="CP053661">
    <property type="protein sequence ID" value="QKD81620.1"/>
    <property type="molecule type" value="Genomic_DNA"/>
</dbReference>
<dbReference type="SUPFAM" id="SSF52980">
    <property type="entry name" value="Restriction endonuclease-like"/>
    <property type="match status" value="1"/>
</dbReference>
<dbReference type="AlphaFoldDB" id="A0A6M8BB66"/>
<evidence type="ECO:0000259" key="1">
    <source>
        <dbReference type="Pfam" id="PF05685"/>
    </source>
</evidence>
<dbReference type="KEGG" id="theu:HPC62_04935"/>
<dbReference type="InterPro" id="IPR008538">
    <property type="entry name" value="Uma2"/>
</dbReference>
<evidence type="ECO:0000313" key="3">
    <source>
        <dbReference type="Proteomes" id="UP000505210"/>
    </source>
</evidence>
<keyword evidence="2" id="KW-0540">Nuclease</keyword>
<keyword evidence="2" id="KW-0255">Endonuclease</keyword>
<dbReference type="Pfam" id="PF05685">
    <property type="entry name" value="Uma2"/>
    <property type="match status" value="1"/>
</dbReference>
<sequence length="220" mass="25375">MVSTAPQFSIPRSALAGERRVTIHQLSWQGYQQIQQTLGERRSPRLAYDQGTLELTMPLEEHESFAEWIGLLIRILVEEFGLKMKSIGSTTLEYPNRERSVEPDNAYYIQNQAKVSGRRINFEQDPPPDLVVEIDITHTDIDKNRLYASIGVPEFWRFNGTALSIYQLQSQAYVEVEHSPTFPKVPKDKFYEFLQQASRDEVEASRALRAWVRQLQSGDV</sequence>
<dbReference type="InterPro" id="IPR011335">
    <property type="entry name" value="Restrct_endonuc-II-like"/>
</dbReference>
<keyword evidence="2" id="KW-0378">Hydrolase</keyword>
<dbReference type="GO" id="GO:0004519">
    <property type="term" value="F:endonuclease activity"/>
    <property type="evidence" value="ECO:0007669"/>
    <property type="project" value="UniProtKB-KW"/>
</dbReference>
<reference evidence="2 3" key="1">
    <citation type="submission" date="2020-05" db="EMBL/GenBank/DDBJ databases">
        <title>Complete genome sequence of of a novel Thermoleptolyngbya strain isolated from hot springs of Ganzi, Sichuan China.</title>
        <authorList>
            <person name="Tang J."/>
            <person name="Daroch M."/>
            <person name="Li L."/>
            <person name="Waleron K."/>
            <person name="Waleron M."/>
            <person name="Waleron M."/>
        </authorList>
    </citation>
    <scope>NUCLEOTIDE SEQUENCE [LARGE SCALE GENOMIC DNA]</scope>
    <source>
        <strain evidence="2 3">PKUAC-SCTA183</strain>
    </source>
</reference>
<dbReference type="RefSeq" id="WP_172354017.1">
    <property type="nucleotide sequence ID" value="NZ_CP053661.1"/>
</dbReference>
<protein>
    <submittedName>
        <fullName evidence="2">Uma2 family endonuclease</fullName>
    </submittedName>
</protein>
<dbReference type="Proteomes" id="UP000505210">
    <property type="component" value="Chromosome"/>
</dbReference>
<accession>A0A6M8BB66</accession>
<gene>
    <name evidence="2" type="ORF">HPC62_04935</name>
</gene>
<evidence type="ECO:0000313" key="2">
    <source>
        <dbReference type="EMBL" id="QKD81620.1"/>
    </source>
</evidence>
<organism evidence="2 3">
    <name type="scientific">Thermoleptolyngbya sichuanensis A183</name>
    <dbReference type="NCBI Taxonomy" id="2737172"/>
    <lineage>
        <taxon>Bacteria</taxon>
        <taxon>Bacillati</taxon>
        <taxon>Cyanobacteriota</taxon>
        <taxon>Cyanophyceae</taxon>
        <taxon>Oculatellales</taxon>
        <taxon>Oculatellaceae</taxon>
        <taxon>Thermoleptolyngbya</taxon>
        <taxon>Thermoleptolyngbya sichuanensis</taxon>
    </lineage>
</organism>
<name>A0A6M8BB66_9CYAN</name>
<feature type="domain" description="Putative restriction endonuclease" evidence="1">
    <location>
        <begin position="28"/>
        <end position="179"/>
    </location>
</feature>
<dbReference type="Gene3D" id="3.90.1570.10">
    <property type="entry name" value="tt1808, chain A"/>
    <property type="match status" value="1"/>
</dbReference>
<dbReference type="PANTHER" id="PTHR47152">
    <property type="entry name" value="SLR2084 PROTEIN-RELATED"/>
    <property type="match status" value="1"/>
</dbReference>
<proteinExistence type="predicted"/>
<dbReference type="PANTHER" id="PTHR47152:SF1">
    <property type="entry name" value="SLL1186 PROTEIN"/>
    <property type="match status" value="1"/>
</dbReference>
<dbReference type="InterPro" id="IPR012296">
    <property type="entry name" value="Nuclease_put_TT1808"/>
</dbReference>
<keyword evidence="3" id="KW-1185">Reference proteome</keyword>